<keyword evidence="16" id="KW-1185">Reference proteome</keyword>
<feature type="transmembrane region" description="Helical" evidence="10">
    <location>
        <begin position="244"/>
        <end position="271"/>
    </location>
</feature>
<evidence type="ECO:0000259" key="15">
    <source>
        <dbReference type="Pfam" id="PF24874"/>
    </source>
</evidence>
<feature type="transmembrane region" description="Helical" evidence="10">
    <location>
        <begin position="462"/>
        <end position="492"/>
    </location>
</feature>
<evidence type="ECO:0000259" key="11">
    <source>
        <dbReference type="Pfam" id="PF12166"/>
    </source>
</evidence>
<dbReference type="GO" id="GO:0005886">
    <property type="term" value="C:plasma membrane"/>
    <property type="evidence" value="ECO:0007669"/>
    <property type="project" value="UniProtKB-SubCell"/>
</dbReference>
<keyword evidence="6 10" id="KW-1133">Transmembrane helix</keyword>
<dbReference type="GO" id="GO:0050982">
    <property type="term" value="P:detection of mechanical stimulus"/>
    <property type="evidence" value="ECO:0007669"/>
    <property type="project" value="TreeGrafter"/>
</dbReference>
<comment type="subcellular location">
    <subcellularLocation>
        <location evidence="1">Cell membrane</location>
        <topology evidence="1">Multi-pass membrane protein</topology>
    </subcellularLocation>
</comment>
<keyword evidence="5 10" id="KW-0812">Transmembrane</keyword>
<feature type="transmembrane region" description="Helical" evidence="10">
    <location>
        <begin position="964"/>
        <end position="990"/>
    </location>
</feature>
<dbReference type="InterPro" id="IPR031334">
    <property type="entry name" value="Piezo_cap_dom"/>
</dbReference>
<feature type="transmembrane region" description="Helical" evidence="10">
    <location>
        <begin position="1194"/>
        <end position="1216"/>
    </location>
</feature>
<evidence type="ECO:0000259" key="14">
    <source>
        <dbReference type="Pfam" id="PF24871"/>
    </source>
</evidence>
<dbReference type="InterPro" id="IPR056768">
    <property type="entry name" value="THU_Piezo"/>
</dbReference>
<sequence>MGPHNALSIKVLGLLLLGIASISTQSAYHLSLFVTSLILNAAFAFRRNFPSSQLTLNFCTFYVLTHLVVQFLAQIPFIRGFATEPICSILGVCKFYCLPDDAKDTCKGAFWSVYLGCFAEFCLAVLLVWKRRVTVLSVDYGNERVYTSRHSYLLSPVALITWALLFPSWLSLVWLLASWLIFSLIAERRHRLSVAPFLITYASWLLCMPFYIMRYLDGCSSQGTVDTCVRRVSVSFDSGNRFEWITPFICLFACTVASCAASVLLALLWLFSFLSSAMQLPVLVFPTDCQRAFLIDRNTAQWIGFWPEQTWPIIALLLMISMRCVFCADRTQWLSEIKRSDADKDISSLIKFLAKYSMHKFGVEFSKCSEHFWSGWPESLQKYFLLPSSISSSPIIIADYIFILLLLVQKDVFTRDGDHPGGDNAPLSHPQQTIPPMYKDFISAKGNLVAYVHSAIFLYSHWITLVLVVVCCIEGGSIFAFAYLITVFALLWKGTELYATQPFHRFTASWNHLVYYNLVVLAIKALYLNTMCEFGWIAPCWLERVLGVHCVTSNCVLRRGYSTLFFDVLCFAALVYQMRIFNSYYFQHVIVDYRADRILGSRGAELLLEVKQREARKSERRLHCNVSWIETVVAEEDREMPASCGPLPRSHEEIKRSGYYHQTSERFFPKWLGNYEDETGRERCLSSALNGTSDMPITAMDDSTMVEKTVEVLDSVRVTAMHLLQLVNNPEWLFRISKGHAYIAHVLENDKRCIKEILHERLLSSDSCEKLESLRGELSLRDDFQSIASSETLWNEALDEWRAIHPAFKFLYCVSHTVMAQSELVCFVLMLVLHLSKPSLLTLPFPLMVFAWGALCIPRPPQIFWIFSAFYVQFIIIFRLLFQNEMIPSWSSANNPDDGNPLCFSRKEKNKGDGQIEKRIVMGAAKTVDGAHERCRQRVTLGATIKRICLKQKGSKFCFFYTALLFRLLAVDASANGTYWDVVLLSMLFLHRYKLLRLGMWGDDRHIRERGADFDSHLTEQGGQADERSNTKRRFSCGPFIKALLAKKPPSSIDWYPWMVGCDALCLVLISMFYSMIGQGGSGNVLLDVQASRLPRWFAYTLLVVFLIMIVDRWLYLSKRIVFRIAFYLLLVFLLHIAIFFFVPSITGRSVTWNGAAIALYLIKCAYLLMSAWHIRNGYPSVVNQNILTENYGLARLLILKMLTTICSYLNIPFLFELRTAMDWTFTSTALTMGDFIRMENYFNEVVAQNCWIQFDHWFDNYFATRRGRPTPTAGKFFKGVLSVIALIIIIMAPILLFAFLNSFGTRAPPERLKVTIAVEGYPAIYEMETLRDDMSHISTSTMQDLWESLSQKEDNDVRRSAFSFLSEYSNMDVFSVRLEWESLKEWTISSPAKQRLIKHLHTPKAKPISSSSLAVRVVFDIELEREHGSTQRKHRYSMAATLSAFQAKSLVDMLEGATIAANMTFPLPRFLLAPPLGDLGPAKAINLALDTMESTATWQYMETYWNIRLHEPLIVFVDRVIPSWISTVIGSGGMIAMYVAVVLVVGRFVREIVRTPLSNAMIEDLPNADNLLRLFQDIYVVREKRHFYLESRLYGKLLFIVRSPDTVIRWSRYRVKVKED</sequence>
<evidence type="ECO:0000256" key="2">
    <source>
        <dbReference type="ARBA" id="ARBA00007821"/>
    </source>
</evidence>
<feature type="transmembrane region" description="Helical" evidence="10">
    <location>
        <begin position="864"/>
        <end position="882"/>
    </location>
</feature>
<feature type="transmembrane region" description="Helical" evidence="10">
    <location>
        <begin position="1153"/>
        <end position="1173"/>
    </location>
</feature>
<organism evidence="16 17">
    <name type="scientific">Ascaris lumbricoides</name>
    <name type="common">Giant roundworm</name>
    <dbReference type="NCBI Taxonomy" id="6252"/>
    <lineage>
        <taxon>Eukaryota</taxon>
        <taxon>Metazoa</taxon>
        <taxon>Ecdysozoa</taxon>
        <taxon>Nematoda</taxon>
        <taxon>Chromadorea</taxon>
        <taxon>Rhabditida</taxon>
        <taxon>Spirurina</taxon>
        <taxon>Ascaridomorpha</taxon>
        <taxon>Ascaridoidea</taxon>
        <taxon>Ascarididae</taxon>
        <taxon>Ascaris</taxon>
    </lineage>
</organism>
<keyword evidence="9" id="KW-0407">Ion channel</keyword>
<dbReference type="InterPro" id="IPR027272">
    <property type="entry name" value="Piezo"/>
</dbReference>
<evidence type="ECO:0000256" key="3">
    <source>
        <dbReference type="ARBA" id="ARBA00022448"/>
    </source>
</evidence>
<feature type="transmembrane region" description="Helical" evidence="10">
    <location>
        <begin position="159"/>
        <end position="182"/>
    </location>
</feature>
<dbReference type="Pfam" id="PF15917">
    <property type="entry name" value="Piezo_TM25-28"/>
    <property type="match status" value="1"/>
</dbReference>
<feature type="transmembrane region" description="Helical" evidence="10">
    <location>
        <begin position="1281"/>
        <end position="1304"/>
    </location>
</feature>
<dbReference type="InterPro" id="IPR056769">
    <property type="entry name" value="Piezo_TM1-24"/>
</dbReference>
<evidence type="ECO:0000256" key="1">
    <source>
        <dbReference type="ARBA" id="ARBA00004651"/>
    </source>
</evidence>
<feature type="transmembrane region" description="Helical" evidence="10">
    <location>
        <begin position="1097"/>
        <end position="1115"/>
    </location>
</feature>
<dbReference type="Pfam" id="PF12166">
    <property type="entry name" value="Piezo_cap"/>
    <property type="match status" value="1"/>
</dbReference>
<feature type="transmembrane region" description="Helical" evidence="10">
    <location>
        <begin position="1055"/>
        <end position="1077"/>
    </location>
</feature>
<name>A0A0M3I0V0_ASCLU</name>
<dbReference type="GO" id="GO:0071260">
    <property type="term" value="P:cellular response to mechanical stimulus"/>
    <property type="evidence" value="ECO:0007669"/>
    <property type="project" value="TreeGrafter"/>
</dbReference>
<feature type="domain" description="Piezo TM1-24" evidence="14">
    <location>
        <begin position="148"/>
        <end position="210"/>
    </location>
</feature>
<dbReference type="Pfam" id="PF24874">
    <property type="entry name" value="Piezo_THU9_anchor"/>
    <property type="match status" value="1"/>
</dbReference>
<evidence type="ECO:0000313" key="17">
    <source>
        <dbReference type="WBParaSite" id="ALUE_0000981401-mRNA-1"/>
    </source>
</evidence>
<feature type="transmembrane region" description="Helical" evidence="10">
    <location>
        <begin position="1127"/>
        <end position="1147"/>
    </location>
</feature>
<evidence type="ECO:0000256" key="4">
    <source>
        <dbReference type="ARBA" id="ARBA00022475"/>
    </source>
</evidence>
<dbReference type="PANTHER" id="PTHR13167">
    <property type="entry name" value="PIEZO-TYPE MECHANOSENSITIVE ION CHANNEL COMPONENT"/>
    <property type="match status" value="1"/>
</dbReference>
<dbReference type="PANTHER" id="PTHR13167:SF25">
    <property type="entry name" value="PIEZO-TYPE MECHANOSENSITIVE ION CHANNEL COMPONENT"/>
    <property type="match status" value="1"/>
</dbReference>
<reference evidence="17" key="1">
    <citation type="submission" date="2016-05" db="UniProtKB">
        <authorList>
            <consortium name="WormBaseParasite"/>
        </authorList>
    </citation>
    <scope>IDENTIFICATION</scope>
</reference>
<dbReference type="Proteomes" id="UP000036681">
    <property type="component" value="Unplaced"/>
</dbReference>
<dbReference type="InterPro" id="IPR031805">
    <property type="entry name" value="Piezo_TM25-28"/>
</dbReference>
<feature type="transmembrane region" description="Helical" evidence="10">
    <location>
        <begin position="1529"/>
        <end position="1550"/>
    </location>
</feature>
<feature type="transmembrane region" description="Helical" evidence="10">
    <location>
        <begin position="54"/>
        <end position="72"/>
    </location>
</feature>
<comment type="similarity">
    <text evidence="2">Belongs to the PIEZO (TC 1.A.75) family.</text>
</comment>
<keyword evidence="8 10" id="KW-0472">Membrane</keyword>
<evidence type="ECO:0000256" key="8">
    <source>
        <dbReference type="ARBA" id="ARBA00023136"/>
    </source>
</evidence>
<dbReference type="Pfam" id="PF23188">
    <property type="entry name" value="THU_Piezo1"/>
    <property type="match status" value="1"/>
</dbReference>
<keyword evidence="7" id="KW-0406">Ion transport</keyword>
<dbReference type="Pfam" id="PF24871">
    <property type="entry name" value="Piezo_TM1-24"/>
    <property type="match status" value="1"/>
</dbReference>
<evidence type="ECO:0000259" key="12">
    <source>
        <dbReference type="Pfam" id="PF15917"/>
    </source>
</evidence>
<feature type="domain" description="Piezo THU9 and anchor" evidence="15">
    <location>
        <begin position="1054"/>
        <end position="1299"/>
    </location>
</feature>
<feature type="transmembrane region" description="Helical" evidence="10">
    <location>
        <begin position="558"/>
        <end position="576"/>
    </location>
</feature>
<feature type="domain" description="Piezo non-specific cation channel cap" evidence="11">
    <location>
        <begin position="1344"/>
        <end position="1613"/>
    </location>
</feature>
<evidence type="ECO:0000256" key="9">
    <source>
        <dbReference type="ARBA" id="ARBA00023303"/>
    </source>
</evidence>
<evidence type="ECO:0000259" key="13">
    <source>
        <dbReference type="Pfam" id="PF23188"/>
    </source>
</evidence>
<evidence type="ECO:0000313" key="16">
    <source>
        <dbReference type="Proteomes" id="UP000036681"/>
    </source>
</evidence>
<evidence type="ECO:0000256" key="10">
    <source>
        <dbReference type="SAM" id="Phobius"/>
    </source>
</evidence>
<evidence type="ECO:0000256" key="5">
    <source>
        <dbReference type="ARBA" id="ARBA00022692"/>
    </source>
</evidence>
<dbReference type="InterPro" id="IPR056770">
    <property type="entry name" value="Piezo_THU9_anchor"/>
</dbReference>
<keyword evidence="4" id="KW-1003">Cell membrane</keyword>
<evidence type="ECO:0000256" key="6">
    <source>
        <dbReference type="ARBA" id="ARBA00022989"/>
    </source>
</evidence>
<evidence type="ECO:0000256" key="7">
    <source>
        <dbReference type="ARBA" id="ARBA00023065"/>
    </source>
</evidence>
<feature type="domain" description="Piezo TM25-28" evidence="12">
    <location>
        <begin position="440"/>
        <end position="613"/>
    </location>
</feature>
<feature type="transmembrane region" description="Helical" evidence="10">
    <location>
        <begin position="383"/>
        <end position="408"/>
    </location>
</feature>
<keyword evidence="3" id="KW-0813">Transport</keyword>
<accession>A0A0M3I0V0</accession>
<protein>
    <submittedName>
        <fullName evidence="17">Piezo-type mechanosensitive ion channel component</fullName>
    </submittedName>
</protein>
<dbReference type="WBParaSite" id="ALUE_0000981401-mRNA-1">
    <property type="protein sequence ID" value="ALUE_0000981401-mRNA-1"/>
    <property type="gene ID" value="ALUE_0000981401"/>
</dbReference>
<dbReference type="GO" id="GO:0008381">
    <property type="term" value="F:mechanosensitive monoatomic ion channel activity"/>
    <property type="evidence" value="ECO:0007669"/>
    <property type="project" value="InterPro"/>
</dbReference>
<feature type="transmembrane region" description="Helical" evidence="10">
    <location>
        <begin position="12"/>
        <end position="42"/>
    </location>
</feature>
<feature type="transmembrane region" description="Helical" evidence="10">
    <location>
        <begin position="513"/>
        <end position="538"/>
    </location>
</feature>
<proteinExistence type="inferred from homology"/>
<feature type="domain" description="Piezo transmembrane helical unit" evidence="13">
    <location>
        <begin position="819"/>
        <end position="895"/>
    </location>
</feature>
<feature type="transmembrane region" description="Helical" evidence="10">
    <location>
        <begin position="109"/>
        <end position="129"/>
    </location>
</feature>
<dbReference type="GO" id="GO:0042391">
    <property type="term" value="P:regulation of membrane potential"/>
    <property type="evidence" value="ECO:0007669"/>
    <property type="project" value="TreeGrafter"/>
</dbReference>
<feature type="transmembrane region" description="Helical" evidence="10">
    <location>
        <begin position="194"/>
        <end position="212"/>
    </location>
</feature>
<dbReference type="GO" id="GO:0005261">
    <property type="term" value="F:monoatomic cation channel activity"/>
    <property type="evidence" value="ECO:0007669"/>
    <property type="project" value="TreeGrafter"/>
</dbReference>